<comment type="catalytic activity">
    <reaction evidence="4">
        <text>3',5'-cyclic UMP + H2O = UMP + H(+)</text>
        <dbReference type="Rhea" id="RHEA:70575"/>
        <dbReference type="ChEBI" id="CHEBI:15377"/>
        <dbReference type="ChEBI" id="CHEBI:15378"/>
        <dbReference type="ChEBI" id="CHEBI:57865"/>
        <dbReference type="ChEBI" id="CHEBI:184387"/>
    </reaction>
    <physiologicalReaction direction="left-to-right" evidence="4">
        <dbReference type="Rhea" id="RHEA:70576"/>
    </physiologicalReaction>
</comment>
<dbReference type="InterPro" id="IPR036866">
    <property type="entry name" value="RibonucZ/Hydroxyglut_hydro"/>
</dbReference>
<feature type="domain" description="Metallo-beta-lactamase" evidence="5">
    <location>
        <begin position="7"/>
        <end position="213"/>
    </location>
</feature>
<protein>
    <submittedName>
        <fullName evidence="6">MBL fold metallo-hydrolase</fullName>
    </submittedName>
</protein>
<evidence type="ECO:0000256" key="4">
    <source>
        <dbReference type="ARBA" id="ARBA00048505"/>
    </source>
</evidence>
<dbReference type="SMART" id="SM00849">
    <property type="entry name" value="Lactamase_B"/>
    <property type="match status" value="1"/>
</dbReference>
<reference evidence="6 7" key="1">
    <citation type="submission" date="2023-03" db="EMBL/GenBank/DDBJ databases">
        <title>Bacillus Genome Sequencing.</title>
        <authorList>
            <person name="Dunlap C."/>
        </authorList>
    </citation>
    <scope>NUCLEOTIDE SEQUENCE [LARGE SCALE GENOMIC DNA]</scope>
    <source>
        <strain evidence="6 7">NRS-52</strain>
    </source>
</reference>
<dbReference type="InterPro" id="IPR050114">
    <property type="entry name" value="UPF0173_UPF0282_UlaG_hydrolase"/>
</dbReference>
<evidence type="ECO:0000313" key="6">
    <source>
        <dbReference type="EMBL" id="MED5017417.1"/>
    </source>
</evidence>
<evidence type="ECO:0000256" key="1">
    <source>
        <dbReference type="ARBA" id="ARBA00022801"/>
    </source>
</evidence>
<evidence type="ECO:0000313" key="7">
    <source>
        <dbReference type="Proteomes" id="UP001343257"/>
    </source>
</evidence>
<evidence type="ECO:0000256" key="3">
    <source>
        <dbReference type="ARBA" id="ARBA00034301"/>
    </source>
</evidence>
<evidence type="ECO:0000256" key="2">
    <source>
        <dbReference type="ARBA" id="ARBA00034221"/>
    </source>
</evidence>
<dbReference type="Proteomes" id="UP001343257">
    <property type="component" value="Unassembled WGS sequence"/>
</dbReference>
<keyword evidence="7" id="KW-1185">Reference proteome</keyword>
<dbReference type="Pfam" id="PF12706">
    <property type="entry name" value="Lactamase_B_2"/>
    <property type="match status" value="1"/>
</dbReference>
<evidence type="ECO:0000259" key="5">
    <source>
        <dbReference type="SMART" id="SM00849"/>
    </source>
</evidence>
<gene>
    <name evidence="6" type="ORF">P9847_08855</name>
</gene>
<sequence length="250" mass="27535">MKIQLIRNASLWLEYAGKTFLIDPMFSSQGANPPVFNTENDRRNPLVPLPYPLETWLEPDAVLLTHLHPDHWDPAAAEALSKDIPVLCQPGDETAVRAGGFANVTELGGEGLAFHGITIIRTSGQHGTGEIGKLMGQVSGYVLQAQGEPTLYIAGDTIWCEDVKQALDRYRPDITLVNAGGARFTEGDPIIMTADDVISLCTYASDTQVAAIHMDAINHCLTTRDDLRQRLDAEHLSERVRIPQDGEWFF</sequence>
<dbReference type="SUPFAM" id="SSF56281">
    <property type="entry name" value="Metallo-hydrolase/oxidoreductase"/>
    <property type="match status" value="1"/>
</dbReference>
<dbReference type="InterPro" id="IPR001279">
    <property type="entry name" value="Metallo-B-lactamas"/>
</dbReference>
<dbReference type="PANTHER" id="PTHR43546">
    <property type="entry name" value="UPF0173 METAL-DEPENDENT HYDROLASE MJ1163-RELATED"/>
    <property type="match status" value="1"/>
</dbReference>
<organism evidence="6 7">
    <name type="scientific">Paenibacillus chibensis</name>
    <dbReference type="NCBI Taxonomy" id="59846"/>
    <lineage>
        <taxon>Bacteria</taxon>
        <taxon>Bacillati</taxon>
        <taxon>Bacillota</taxon>
        <taxon>Bacilli</taxon>
        <taxon>Bacillales</taxon>
        <taxon>Paenibacillaceae</taxon>
        <taxon>Paenibacillus</taxon>
    </lineage>
</organism>
<accession>A0ABU6PRA5</accession>
<comment type="function">
    <text evidence="3">Counteracts the endogenous Pycsar antiviral defense system. Phosphodiesterase that enables metal-dependent hydrolysis of host cyclic nucleotide Pycsar defense signals such as cCMP and cUMP.</text>
</comment>
<comment type="caution">
    <text evidence="6">The sequence shown here is derived from an EMBL/GenBank/DDBJ whole genome shotgun (WGS) entry which is preliminary data.</text>
</comment>
<dbReference type="Gene3D" id="3.60.15.10">
    <property type="entry name" value="Ribonuclease Z/Hydroxyacylglutathione hydrolase-like"/>
    <property type="match status" value="1"/>
</dbReference>
<proteinExistence type="predicted"/>
<keyword evidence="1" id="KW-0378">Hydrolase</keyword>
<dbReference type="PANTHER" id="PTHR43546:SF9">
    <property type="entry name" value="L-ASCORBATE-6-PHOSPHATE LACTONASE ULAG-RELATED"/>
    <property type="match status" value="1"/>
</dbReference>
<name>A0ABU6PRA5_9BACL</name>
<comment type="catalytic activity">
    <reaction evidence="2">
        <text>3',5'-cyclic CMP + H2O = CMP + H(+)</text>
        <dbReference type="Rhea" id="RHEA:72675"/>
        <dbReference type="ChEBI" id="CHEBI:15377"/>
        <dbReference type="ChEBI" id="CHEBI:15378"/>
        <dbReference type="ChEBI" id="CHEBI:58003"/>
        <dbReference type="ChEBI" id="CHEBI:60377"/>
    </reaction>
    <physiologicalReaction direction="left-to-right" evidence="2">
        <dbReference type="Rhea" id="RHEA:72676"/>
    </physiologicalReaction>
</comment>
<dbReference type="RefSeq" id="WP_328277109.1">
    <property type="nucleotide sequence ID" value="NZ_JARTLD010000024.1"/>
</dbReference>
<dbReference type="EMBL" id="JARTLD010000024">
    <property type="protein sequence ID" value="MED5017417.1"/>
    <property type="molecule type" value="Genomic_DNA"/>
</dbReference>